<dbReference type="AlphaFoldDB" id="A0A655TLP8"/>
<organism evidence="1 2">
    <name type="scientific">Vibrio cholerae</name>
    <dbReference type="NCBI Taxonomy" id="666"/>
    <lineage>
        <taxon>Bacteria</taxon>
        <taxon>Pseudomonadati</taxon>
        <taxon>Pseudomonadota</taxon>
        <taxon>Gammaproteobacteria</taxon>
        <taxon>Vibrionales</taxon>
        <taxon>Vibrionaceae</taxon>
        <taxon>Vibrio</taxon>
    </lineage>
</organism>
<dbReference type="SUPFAM" id="SSF56935">
    <property type="entry name" value="Porins"/>
    <property type="match status" value="1"/>
</dbReference>
<evidence type="ECO:0008006" key="3">
    <source>
        <dbReference type="Google" id="ProtNLM"/>
    </source>
</evidence>
<gene>
    <name evidence="1" type="ORF">ERS013200_03066</name>
</gene>
<accession>A0A655TLP8</accession>
<reference evidence="1 2" key="1">
    <citation type="submission" date="2015-07" db="EMBL/GenBank/DDBJ databases">
        <authorList>
            <consortium name="Pathogen Informatics"/>
        </authorList>
    </citation>
    <scope>NUCLEOTIDE SEQUENCE [LARGE SCALE GENOMIC DNA]</scope>
    <source>
        <strain evidence="1 2">A316</strain>
    </source>
</reference>
<evidence type="ECO:0000313" key="1">
    <source>
        <dbReference type="EMBL" id="CSD06856.1"/>
    </source>
</evidence>
<evidence type="ECO:0000313" key="2">
    <source>
        <dbReference type="Proteomes" id="UP000041770"/>
    </source>
</evidence>
<proteinExistence type="predicted"/>
<name>A0A655TLP8_VIBCL</name>
<sequence length="127" mass="13955">MVPEGVGGYAIAGYTLGNVTPYVIYGRFNPKNAPYQAQSDWGLSPVNGAQLAEVQKWLIGGINSTYIDQQTFSLGVRWDVTAQIALKAQYDYIQIADNGYGLWAIPLEADLQGRDVQLFSVSVNFVF</sequence>
<protein>
    <recommendedName>
        <fullName evidence="3">Porin</fullName>
    </recommendedName>
</protein>
<dbReference type="Proteomes" id="UP000041770">
    <property type="component" value="Unassembled WGS sequence"/>
</dbReference>
<dbReference type="EMBL" id="CWQY01000025">
    <property type="protein sequence ID" value="CSD06856.1"/>
    <property type="molecule type" value="Genomic_DNA"/>
</dbReference>